<dbReference type="OrthoDB" id="2499294at2759"/>
<dbReference type="VEuPathDB" id="FungiDB:PSTT_14082"/>
<dbReference type="Proteomes" id="UP000238274">
    <property type="component" value="Unassembled WGS sequence"/>
</dbReference>
<evidence type="ECO:0000313" key="3">
    <source>
        <dbReference type="EMBL" id="POV97941.1"/>
    </source>
</evidence>
<feature type="signal peptide" evidence="2">
    <location>
        <begin position="1"/>
        <end position="24"/>
    </location>
</feature>
<sequence>MTGFSANRCWLWLLLITLFRPANARIATGHHPLRKRLLDLPKGPSPLADANLLKAHPGTSPRPNLLLDHPTLDVTSSRVTDSRSNPIRPNHDGRPKPPPDGLDPPRSGSKTWPPPPPVKLESEEPQLDSISTSLLRFQQLLKYWTSKAVPPPSAEQTIVQGTAAIENRVAKAVKRIERLKHQAKPPEIEMIQVNRLSKPLLERLFVENHNEEVHEPGWVSLHDHPDSYPHRHPPPQSVEKSHKHETIERPLRLASEKINRLYFLGRKSRLSASTPQPLPVPVGLPAGPGKADSQSTVQLLENTQHTQPSVATKGLPPTLGRQIAPNGMLKLTKTESPSVPTIQVHDKLLMNPRNDALLAPASRVVVPSYSKTSGIRHGPPIILGKDIIPEQRPPQPRHNRVSVILISKIWKKEPLSVAVLLIDQNLSQKEGQTSIHIFLDPELHKQITTWYSALFKYQGGYQKRIKASQVDPTLELGVPLAKEMSATQKMHPPNDMVFSMGKPPPSLSAPPLHHFSSQRAPQLKYQHLLKEEASSSEPRSLFKMNGIKALFGTFNRVAGVRSQFIKSLLDRGAQIYSAYASYHVMIFRISELPKNHAFDEARKLAIMNTVKTWTTSGQNTVGQAISRLRSFIKPVPRRKPSIELQPGLYVEGLTMPENKLTLVPIPRPHRQGSPRDISQAKVSLGGVPGGEQPSAVDHFVALQNQPRQSESSHLPALRVPKVWTEKPIEVNHWLGEITRSKKRPISIQILLDHDTYSKILTIYSALFKSSSKRPERGTESRQANLLPQLESPTTTTTRNQVVSNRRPWHMVPYSDPHHGTIVIKSQHPATANVPRQASHEEEVVLELIGGEAFLATLNTIVKGYNRFYKSLLHQSSEMYSVSTTKYQHSNPSKKWTLMSTFQALSISNQKPFTRIVSQIRHITSEFPTSTALAKPPGNRPRITLAFPYKSEVISPRKQLQIEGPGTPESHLAIPSVSSKISRIYKGLGNTPVTRKPAVAPSPKVHEVIENLNSLIHLPSPERAQGTLPKQVDSQAGLVKVLEQSKMDSKTEHLNPGSVIPGSSVKPKNLLAEAQNGIEEGTHPVQAPPSQIRESLGNFDNRPDSPPSETTRHEIKNVGDNTGPVEIQRKPKLPFEDEHPHTAEPAPPATTAQVAKAPTEAPTTLERDIHHGDGFSKSGTPTDKVRTSKPPPIDVHGDSEHDLKFHQDEFDLHFPPEKEPRNDRRKGFVNWLIRLKNRILKPLRQLKRFIAFEHLMRTSRPPI</sequence>
<dbReference type="VEuPathDB" id="FungiDB:PSHT_14305"/>
<keyword evidence="2" id="KW-0732">Signal</keyword>
<reference evidence="4" key="3">
    <citation type="journal article" date="2018" name="Mol. Plant Microbe Interact.">
        <title>Genome sequence resources for the wheat stripe rust pathogen (Puccinia striiformis f. sp. tritici) and the barley stripe rust pathogen (Puccinia striiformis f. sp. hordei).</title>
        <authorList>
            <person name="Xia C."/>
            <person name="Wang M."/>
            <person name="Yin C."/>
            <person name="Cornejo O.E."/>
            <person name="Hulbert S.H."/>
            <person name="Chen X."/>
        </authorList>
    </citation>
    <scope>NUCLEOTIDE SEQUENCE [LARGE SCALE GENOMIC DNA]</scope>
    <source>
        <strain evidence="4">93TX-2</strain>
    </source>
</reference>
<protein>
    <submittedName>
        <fullName evidence="3">Uncharacterized protein</fullName>
    </submittedName>
</protein>
<reference evidence="4" key="2">
    <citation type="journal article" date="2018" name="BMC Genomics">
        <title>Genomic insights into host adaptation between the wheat stripe rust pathogen (Puccinia striiformis f. sp. tritici) and the barley stripe rust pathogen (Puccinia striiformis f. sp. hordei).</title>
        <authorList>
            <person name="Xia C."/>
            <person name="Wang M."/>
            <person name="Yin C."/>
            <person name="Cornejo O.E."/>
            <person name="Hulbert S.H."/>
            <person name="Chen X."/>
        </authorList>
    </citation>
    <scope>NUCLEOTIDE SEQUENCE [LARGE SCALE GENOMIC DNA]</scope>
    <source>
        <strain evidence="4">93TX-2</strain>
    </source>
</reference>
<evidence type="ECO:0000256" key="1">
    <source>
        <dbReference type="SAM" id="MobiDB-lite"/>
    </source>
</evidence>
<feature type="compositionally biased region" description="Basic and acidic residues" evidence="1">
    <location>
        <begin position="1164"/>
        <end position="1173"/>
    </location>
</feature>
<feature type="chain" id="PRO_5015716273" evidence="2">
    <location>
        <begin position="25"/>
        <end position="1262"/>
    </location>
</feature>
<feature type="region of interest" description="Disordered" evidence="1">
    <location>
        <begin position="771"/>
        <end position="803"/>
    </location>
</feature>
<dbReference type="AlphaFoldDB" id="A0A2S4UL54"/>
<gene>
    <name evidence="3" type="ORF">PSHT_14305</name>
</gene>
<comment type="caution">
    <text evidence="3">The sequence shown here is derived from an EMBL/GenBank/DDBJ whole genome shotgun (WGS) entry which is preliminary data.</text>
</comment>
<feature type="region of interest" description="Disordered" evidence="1">
    <location>
        <begin position="48"/>
        <end position="127"/>
    </location>
</feature>
<feature type="compositionally biased region" description="Polar residues" evidence="1">
    <location>
        <begin position="780"/>
        <end position="803"/>
    </location>
</feature>
<reference evidence="3 4" key="1">
    <citation type="submission" date="2017-12" db="EMBL/GenBank/DDBJ databases">
        <title>Gene loss provides genomic basis for host adaptation in cereal stripe rust fungi.</title>
        <authorList>
            <person name="Xia C."/>
        </authorList>
    </citation>
    <scope>NUCLEOTIDE SEQUENCE [LARGE SCALE GENOMIC DNA]</scope>
    <source>
        <strain evidence="3 4">93TX-2</strain>
    </source>
</reference>
<accession>A0A2S4UL54</accession>
<feature type="compositionally biased region" description="Low complexity" evidence="1">
    <location>
        <begin position="1148"/>
        <end position="1158"/>
    </location>
</feature>
<name>A0A2S4UL54_9BASI</name>
<proteinExistence type="predicted"/>
<organism evidence="3 4">
    <name type="scientific">Puccinia striiformis</name>
    <dbReference type="NCBI Taxonomy" id="27350"/>
    <lineage>
        <taxon>Eukaryota</taxon>
        <taxon>Fungi</taxon>
        <taxon>Dikarya</taxon>
        <taxon>Basidiomycota</taxon>
        <taxon>Pucciniomycotina</taxon>
        <taxon>Pucciniomycetes</taxon>
        <taxon>Pucciniales</taxon>
        <taxon>Pucciniaceae</taxon>
        <taxon>Puccinia</taxon>
    </lineage>
</organism>
<dbReference type="EMBL" id="PKSM01000315">
    <property type="protein sequence ID" value="POV97941.1"/>
    <property type="molecule type" value="Genomic_DNA"/>
</dbReference>
<keyword evidence="4" id="KW-1185">Reference proteome</keyword>
<evidence type="ECO:0000256" key="2">
    <source>
        <dbReference type="SAM" id="SignalP"/>
    </source>
</evidence>
<feature type="compositionally biased region" description="Polar residues" evidence="1">
    <location>
        <begin position="73"/>
        <end position="87"/>
    </location>
</feature>
<evidence type="ECO:0000313" key="4">
    <source>
        <dbReference type="Proteomes" id="UP000238274"/>
    </source>
</evidence>
<feature type="compositionally biased region" description="Basic and acidic residues" evidence="1">
    <location>
        <begin position="1126"/>
        <end position="1141"/>
    </location>
</feature>
<feature type="region of interest" description="Disordered" evidence="1">
    <location>
        <begin position="1078"/>
        <end position="1198"/>
    </location>
</feature>